<dbReference type="InterPro" id="IPR015797">
    <property type="entry name" value="NUDIX_hydrolase-like_dom_sf"/>
</dbReference>
<evidence type="ECO:0000313" key="5">
    <source>
        <dbReference type="Proteomes" id="UP000236151"/>
    </source>
</evidence>
<dbReference type="Proteomes" id="UP000236151">
    <property type="component" value="Unassembled WGS sequence"/>
</dbReference>
<dbReference type="EMBL" id="NIOJ01000020">
    <property type="protein sequence ID" value="PNT99269.1"/>
    <property type="molecule type" value="Genomic_DNA"/>
</dbReference>
<keyword evidence="1 2" id="KW-0378">Hydrolase</keyword>
<dbReference type="Pfam" id="PF00293">
    <property type="entry name" value="NUDIX"/>
    <property type="match status" value="1"/>
</dbReference>
<protein>
    <recommendedName>
        <fullName evidence="3">Nudix hydrolase domain-containing protein</fullName>
    </recommendedName>
</protein>
<evidence type="ECO:0000256" key="2">
    <source>
        <dbReference type="RuleBase" id="RU003476"/>
    </source>
</evidence>
<comment type="similarity">
    <text evidence="2">Belongs to the Nudix hydrolase family.</text>
</comment>
<name>A0A2K2EVS2_9CLOT</name>
<sequence length="156" mass="18326">MPKVELTNMVMIQDRITGKVLVQERTKSWKGLAFPGGHVEFGETNEETLVREFKEEIGADIKVKEIKWVAEIFFPWGNKPCHQICLYYIVELSDQTQIPLDGKFIAHEHIDERDFDIEFHWIPLEEVKNVEVYPTNTGELLEHINEGVKHFVYREN</sequence>
<accession>A0A2K2EVS2</accession>
<evidence type="ECO:0000259" key="3">
    <source>
        <dbReference type="PROSITE" id="PS51462"/>
    </source>
</evidence>
<comment type="caution">
    <text evidence="4">The sequence shown here is derived from an EMBL/GenBank/DDBJ whole genome shotgun (WGS) entry which is preliminary data.</text>
</comment>
<gene>
    <name evidence="4" type="ORF">CDQ84_09275</name>
</gene>
<evidence type="ECO:0000313" key="4">
    <source>
        <dbReference type="EMBL" id="PNT99269.1"/>
    </source>
</evidence>
<evidence type="ECO:0000256" key="1">
    <source>
        <dbReference type="ARBA" id="ARBA00022801"/>
    </source>
</evidence>
<dbReference type="PANTHER" id="PTHR43736:SF2">
    <property type="entry name" value="MUTT_NUDIX FAMILY PROTEIN"/>
    <property type="match status" value="1"/>
</dbReference>
<dbReference type="RefSeq" id="WP_103081453.1">
    <property type="nucleotide sequence ID" value="NZ_CP021850.1"/>
</dbReference>
<dbReference type="KEGG" id="cthd:CDO33_02040"/>
<dbReference type="InterPro" id="IPR020084">
    <property type="entry name" value="NUDIX_hydrolase_CS"/>
</dbReference>
<dbReference type="Gene3D" id="3.90.79.10">
    <property type="entry name" value="Nucleoside Triphosphate Pyrophosphohydrolase"/>
    <property type="match status" value="1"/>
</dbReference>
<proteinExistence type="inferred from homology"/>
<dbReference type="GO" id="GO:0016787">
    <property type="term" value="F:hydrolase activity"/>
    <property type="evidence" value="ECO:0007669"/>
    <property type="project" value="UniProtKB-KW"/>
</dbReference>
<dbReference type="PROSITE" id="PS51462">
    <property type="entry name" value="NUDIX"/>
    <property type="match status" value="1"/>
</dbReference>
<dbReference type="PROSITE" id="PS00893">
    <property type="entry name" value="NUDIX_BOX"/>
    <property type="match status" value="1"/>
</dbReference>
<dbReference type="AlphaFoldDB" id="A0A2K2EVS2"/>
<organism evidence="4 5">
    <name type="scientific">Clostridium thermosuccinogenes</name>
    <dbReference type="NCBI Taxonomy" id="84032"/>
    <lineage>
        <taxon>Bacteria</taxon>
        <taxon>Bacillati</taxon>
        <taxon>Bacillota</taxon>
        <taxon>Clostridia</taxon>
        <taxon>Eubacteriales</taxon>
        <taxon>Clostridiaceae</taxon>
        <taxon>Clostridium</taxon>
    </lineage>
</organism>
<dbReference type="SUPFAM" id="SSF55811">
    <property type="entry name" value="Nudix"/>
    <property type="match status" value="1"/>
</dbReference>
<dbReference type="InterPro" id="IPR020476">
    <property type="entry name" value="Nudix_hydrolase"/>
</dbReference>
<dbReference type="PRINTS" id="PR00502">
    <property type="entry name" value="NUDIXFAMILY"/>
</dbReference>
<feature type="domain" description="Nudix hydrolase" evidence="3">
    <location>
        <begin position="2"/>
        <end position="145"/>
    </location>
</feature>
<reference evidence="5" key="1">
    <citation type="submission" date="2017-06" db="EMBL/GenBank/DDBJ databases">
        <title>Investigating the central metabolism of Clostridium thermosuccinogenes.</title>
        <authorList>
            <person name="Koendjbiharie J.G."/>
            <person name="Van Kranenburg R."/>
            <person name="Vriesendorp B."/>
        </authorList>
    </citation>
    <scope>NUCLEOTIDE SEQUENCE [LARGE SCALE GENOMIC DNA]</scope>
    <source>
        <strain evidence="5">DSM 5806</strain>
    </source>
</reference>
<keyword evidence="5" id="KW-1185">Reference proteome</keyword>
<dbReference type="CDD" id="cd04688">
    <property type="entry name" value="NUDIX_Hydrolase"/>
    <property type="match status" value="1"/>
</dbReference>
<dbReference type="PANTHER" id="PTHR43736">
    <property type="entry name" value="ADP-RIBOSE PYROPHOSPHATASE"/>
    <property type="match status" value="1"/>
</dbReference>
<dbReference type="InterPro" id="IPR000086">
    <property type="entry name" value="NUDIX_hydrolase_dom"/>
</dbReference>
<dbReference type="OrthoDB" id="9804442at2"/>